<dbReference type="Pfam" id="PF11659">
    <property type="entry name" value="DUF3261"/>
    <property type="match status" value="1"/>
</dbReference>
<evidence type="ECO:0000313" key="1">
    <source>
        <dbReference type="EMBL" id="VAW97217.1"/>
    </source>
</evidence>
<name>A0A3B1ACH5_9ZZZZ</name>
<feature type="non-terminal residue" evidence="1">
    <location>
        <position position="1"/>
    </location>
</feature>
<organism evidence="1">
    <name type="scientific">hydrothermal vent metagenome</name>
    <dbReference type="NCBI Taxonomy" id="652676"/>
    <lineage>
        <taxon>unclassified sequences</taxon>
        <taxon>metagenomes</taxon>
        <taxon>ecological metagenomes</taxon>
    </lineage>
</organism>
<dbReference type="AlphaFoldDB" id="A0A3B1ACH5"/>
<dbReference type="InterPro" id="IPR021675">
    <property type="entry name" value="DUF3261"/>
</dbReference>
<reference evidence="1" key="1">
    <citation type="submission" date="2018-06" db="EMBL/GenBank/DDBJ databases">
        <authorList>
            <person name="Zhirakovskaya E."/>
        </authorList>
    </citation>
    <scope>NUCLEOTIDE SEQUENCE</scope>
</reference>
<proteinExistence type="predicted"/>
<gene>
    <name evidence="1" type="ORF">MNBD_GAMMA21-1713</name>
</gene>
<dbReference type="EMBL" id="UOFR01000044">
    <property type="protein sequence ID" value="VAW97217.1"/>
    <property type="molecule type" value="Genomic_DNA"/>
</dbReference>
<sequence length="100" mass="11114">YTGFGVPASFEPAFLLTDISLIYGKPDSLESCFSQARIPFSITVDERDSRNKLTRFVKIGSAGKITIEYSKKEIWGSDILFTNHSQNYSIAIKSLGVESL</sequence>
<protein>
    <submittedName>
        <fullName evidence="1">Uncharacterized protein</fullName>
    </submittedName>
</protein>
<accession>A0A3B1ACH5</accession>